<dbReference type="GO" id="GO:0000932">
    <property type="term" value="C:P-body"/>
    <property type="evidence" value="ECO:0007669"/>
    <property type="project" value="UniProtKB-SubCell"/>
</dbReference>
<dbReference type="InterPro" id="IPR049404">
    <property type="entry name" value="EDC4_C"/>
</dbReference>
<dbReference type="SUPFAM" id="SSF50978">
    <property type="entry name" value="WD40 repeat-like"/>
    <property type="match status" value="1"/>
</dbReference>
<dbReference type="Pfam" id="PF21289">
    <property type="entry name" value="EDC4_C"/>
    <property type="match status" value="1"/>
</dbReference>
<gene>
    <name evidence="8" type="ORF">GIB67_039983</name>
</gene>
<evidence type="ECO:0000256" key="2">
    <source>
        <dbReference type="ARBA" id="ARBA00009639"/>
    </source>
</evidence>
<feature type="domain" description="Enhancer of mRNA-decapping protein 4 C-terminal" evidence="7">
    <location>
        <begin position="1101"/>
        <end position="1209"/>
    </location>
</feature>
<comment type="caution">
    <text evidence="8">The sequence shown here is derived from an EMBL/GenBank/DDBJ whole genome shotgun (WGS) entry which is preliminary data.</text>
</comment>
<keyword evidence="4" id="KW-0853">WD repeat</keyword>
<accession>A0A7J7LI02</accession>
<keyword evidence="3" id="KW-0963">Cytoplasm</keyword>
<evidence type="ECO:0000256" key="4">
    <source>
        <dbReference type="ARBA" id="ARBA00022574"/>
    </source>
</evidence>
<dbReference type="InterPro" id="IPR045152">
    <property type="entry name" value="EDC4-like"/>
</dbReference>
<dbReference type="GO" id="GO:0031087">
    <property type="term" value="P:deadenylation-independent decapping of nuclear-transcribed mRNA"/>
    <property type="evidence" value="ECO:0007669"/>
    <property type="project" value="InterPro"/>
</dbReference>
<evidence type="ECO:0000256" key="1">
    <source>
        <dbReference type="ARBA" id="ARBA00004201"/>
    </source>
</evidence>
<name>A0A7J7LI02_9MAGN</name>
<dbReference type="InterPro" id="IPR036322">
    <property type="entry name" value="WD40_repeat_dom_sf"/>
</dbReference>
<organism evidence="8 9">
    <name type="scientific">Kingdonia uniflora</name>
    <dbReference type="NCBI Taxonomy" id="39325"/>
    <lineage>
        <taxon>Eukaryota</taxon>
        <taxon>Viridiplantae</taxon>
        <taxon>Streptophyta</taxon>
        <taxon>Embryophyta</taxon>
        <taxon>Tracheophyta</taxon>
        <taxon>Spermatophyta</taxon>
        <taxon>Magnoliopsida</taxon>
        <taxon>Ranunculales</taxon>
        <taxon>Circaeasteraceae</taxon>
        <taxon>Kingdonia</taxon>
    </lineage>
</organism>
<evidence type="ECO:0000313" key="9">
    <source>
        <dbReference type="Proteomes" id="UP000541444"/>
    </source>
</evidence>
<evidence type="ECO:0000259" key="7">
    <source>
        <dbReference type="Pfam" id="PF21289"/>
    </source>
</evidence>
<evidence type="ECO:0000256" key="5">
    <source>
        <dbReference type="ARBA" id="ARBA00022737"/>
    </source>
</evidence>
<proteinExistence type="inferred from homology"/>
<reference evidence="8 9" key="1">
    <citation type="journal article" date="2020" name="IScience">
        <title>Genome Sequencing of the Endangered Kingdonia uniflora (Circaeasteraceae, Ranunculales) Reveals Potential Mechanisms of Evolutionary Specialization.</title>
        <authorList>
            <person name="Sun Y."/>
            <person name="Deng T."/>
            <person name="Zhang A."/>
            <person name="Moore M.J."/>
            <person name="Landis J.B."/>
            <person name="Lin N."/>
            <person name="Zhang H."/>
            <person name="Zhang X."/>
            <person name="Huang J."/>
            <person name="Zhang X."/>
            <person name="Sun H."/>
            <person name="Wang H."/>
        </authorList>
    </citation>
    <scope>NUCLEOTIDE SEQUENCE [LARGE SCALE GENOMIC DNA]</scope>
    <source>
        <strain evidence="8">TB1705</strain>
        <tissue evidence="8">Leaf</tissue>
    </source>
</reference>
<dbReference type="EMBL" id="JACGCM010002266">
    <property type="protein sequence ID" value="KAF6142276.1"/>
    <property type="molecule type" value="Genomic_DNA"/>
</dbReference>
<keyword evidence="6" id="KW-0175">Coiled coil</keyword>
<dbReference type="InterPro" id="IPR015943">
    <property type="entry name" value="WD40/YVTN_repeat-like_dom_sf"/>
</dbReference>
<comment type="subcellular location">
    <subcellularLocation>
        <location evidence="1">Cytoplasm</location>
        <location evidence="1">P-body</location>
    </subcellularLocation>
</comment>
<keyword evidence="9" id="KW-1185">Reference proteome</keyword>
<sequence length="1232" mass="135811">MPLFNSNSIPTMPMPMPVTPRGTLLRGNHVVFDVDVKVHSRLEVSTPITNYIFDPQPILGRQIAVNNSYICYGLKQGAVRVLNLRTALRSLLRGHTKCNMCNVYLMQRIVDMAFFAEDVHLLASGSICGRICVWKINEGLGENDKAEITEEIVLALQLIGEEEETHSRVCWHFPKQGCLVVGYGKYVLKIDMGKIGKDESFSITDPLICPVENLIGGVQLVGMHDSEVTDLSMCQWMTNRLVSASKDGTVCTLFFIFLRTDFINYVFVLKKEAGVKIWEDQKALPLVVLRPHDGQPVNSAIFFTTPHRPDHINLITAGPLNRQVKIWAIDNGEGWLLGSEIESWHCTQTLELKSDTVSQVETAFFNQVVALPDAGLVLLANAKKNAIYAVHIEYGPNPATTRMNYLAVFTVTMPILSLVATRDYLPQRERTVQVYCVQTRSIQEYALYLSQCLPPAVETVWPETAQSNVSFFSDTFGPDDLASVESLQVSSYTEMPPASTGITEVLRIRDLTPESTNATKNASVASLPLPSSPRVSLTKLSSFKRPCPSNCNKLDTQLSDHHVGNQPVNEYSIDGRVHKDPTSLSYYPSLDGSSTNDEKKVVENSICILPNPSITFKHPTHLITPSEILSTVTSSSEDTLVMQGTKEGEPKTVKDVEFNSDVGGVKIDLKVVGETGFCQNDDVHYQRHTYSLHGFVGMAKESYASSTSETFISKIPQISPDVEEEIPEFSIEVPEKVSELATIAMGSQTMVAALGGEHNLKSFQVSGASSAFPSLLGSRDSFNGTGTSSRTSSKEAAFSQIYSMQDTLNQLMSIQKEMQNQMKIMVADPVTKEGKRIEAALGRSMCKAIKANTDALLARLLEENAKREKLERDRTEHLKSLISNYMNRDVPAMLERTFKKEIGTIGQSVARLVSPAMERTIASSITDLFQRGVGDKAVSQLEKSVGSKIESTVARQIQTQFQTCGKQVLQEALKSCLQASVIPKFEMSCKAMFDQVDTAFRKGMVEHTSSALQQFDSLHSPLALSLKETINSASSILQAVTGELAGGQRKLIAVTATGVNSKVVNPMIMDSSNGTLGGHHEMAITLQEIEAPLDPTKELLRLISERKFEEAFTSALYRNEVSIVSWLCSQVDLPSILLMVPPPMSQGVLLALLQQLAYDIGTETSRKLTWMKDVAVAINPADPRIVVHVRSIFEQVCQLLGHHCTQTSTTAGDARSIRFLMHVINSMLMSCK</sequence>
<keyword evidence="5" id="KW-0677">Repeat</keyword>
<dbReference type="Gene3D" id="1.10.220.100">
    <property type="entry name" value="conserved c-terminal region of ge- 1"/>
    <property type="match status" value="1"/>
</dbReference>
<evidence type="ECO:0000256" key="3">
    <source>
        <dbReference type="ARBA" id="ARBA00022490"/>
    </source>
</evidence>
<protein>
    <recommendedName>
        <fullName evidence="7">Enhancer of mRNA-decapping protein 4 C-terminal domain-containing protein</fullName>
    </recommendedName>
</protein>
<dbReference type="Proteomes" id="UP000541444">
    <property type="component" value="Unassembled WGS sequence"/>
</dbReference>
<dbReference type="OrthoDB" id="21128at2759"/>
<evidence type="ECO:0000256" key="6">
    <source>
        <dbReference type="ARBA" id="ARBA00023054"/>
    </source>
</evidence>
<evidence type="ECO:0000313" key="8">
    <source>
        <dbReference type="EMBL" id="KAF6142276.1"/>
    </source>
</evidence>
<dbReference type="PANTHER" id="PTHR15598">
    <property type="entry name" value="ENHANCER OF MRNA-DECAPPING PROTEIN 4"/>
    <property type="match status" value="1"/>
</dbReference>
<dbReference type="PANTHER" id="PTHR15598:SF5">
    <property type="entry name" value="ENHANCER OF MRNA-DECAPPING PROTEIN 4"/>
    <property type="match status" value="1"/>
</dbReference>
<dbReference type="FunFam" id="1.10.220.100:FF:000001">
    <property type="entry name" value="Enhancer of mRNA-decapping protein 4"/>
    <property type="match status" value="1"/>
</dbReference>
<comment type="similarity">
    <text evidence="2">Belongs to the WD repeat EDC4 family.</text>
</comment>
<dbReference type="InterPro" id="IPR044938">
    <property type="entry name" value="EDC4_C_sf"/>
</dbReference>
<dbReference type="AlphaFoldDB" id="A0A7J7LI02"/>
<dbReference type="Gene3D" id="2.130.10.10">
    <property type="entry name" value="YVTN repeat-like/Quinoprotein amine dehydrogenase"/>
    <property type="match status" value="1"/>
</dbReference>